<gene>
    <name evidence="5" type="ORF">GS398_12760</name>
</gene>
<reference evidence="5 6" key="1">
    <citation type="submission" date="2019-11" db="EMBL/GenBank/DDBJ databases">
        <title>Pedobacter sp. HMF7056 Genome sequencing and assembly.</title>
        <authorList>
            <person name="Kang H."/>
            <person name="Kim H."/>
            <person name="Joh K."/>
        </authorList>
    </citation>
    <scope>NUCLEOTIDE SEQUENCE [LARGE SCALE GENOMIC DNA]</scope>
    <source>
        <strain evidence="5 6">HMF7056</strain>
    </source>
</reference>
<keyword evidence="3 5" id="KW-0808">Transferase</keyword>
<sequence>MSFVQVAGIVWIIFQVIIGIHLVLPLVLFVLHSIKGNRTASPTSPLRPADFDYAVIVTAYEQTDSLPAVVNSILKLNYTNYLVYVVADKCDITGLSFDPERVVLLRPPTVLAGNTRSHFYAINNFRRDHDLLTIIDSDNLVQADYLDELNIYFSLGFKAVQGIRAAKNIDTVYACLDAARDIYYHYYDGKILFNLGSSATLAGSGMAFTTQLYKDCLGDKDVNGAGFDKVLQAAILEKDLRIAFTGQAVVFDEKTSKPDQLVNQRSRWINTWFRFFGYGFKLAWLGIKNFSFNQFLFGIILLRPPLFIFIILSGICMLADLLISPLSSLIWLIAFGCFILGFALSLTHSKTDERIYKSLVNIPQFIFYQVLSLLRVRNANKRSVATRHHVNDTIENIKQNED</sequence>
<feature type="transmembrane region" description="Helical" evidence="4">
    <location>
        <begin position="6"/>
        <end position="31"/>
    </location>
</feature>
<keyword evidence="4" id="KW-0472">Membrane</keyword>
<dbReference type="InterPro" id="IPR029044">
    <property type="entry name" value="Nucleotide-diphossugar_trans"/>
</dbReference>
<dbReference type="EMBL" id="WVHS01000003">
    <property type="protein sequence ID" value="MXV16179.1"/>
    <property type="molecule type" value="Genomic_DNA"/>
</dbReference>
<comment type="caution">
    <text evidence="5">The sequence shown here is derived from an EMBL/GenBank/DDBJ whole genome shotgun (WGS) entry which is preliminary data.</text>
</comment>
<dbReference type="Gene3D" id="3.90.550.10">
    <property type="entry name" value="Spore Coat Polysaccharide Biosynthesis Protein SpsA, Chain A"/>
    <property type="match status" value="1"/>
</dbReference>
<dbReference type="SUPFAM" id="SSF53448">
    <property type="entry name" value="Nucleotide-diphospho-sugar transferases"/>
    <property type="match status" value="1"/>
</dbReference>
<evidence type="ECO:0000256" key="3">
    <source>
        <dbReference type="ARBA" id="ARBA00022679"/>
    </source>
</evidence>
<proteinExistence type="inferred from homology"/>
<keyword evidence="4" id="KW-1133">Transmembrane helix</keyword>
<name>A0A7K1XZN0_9SPHI</name>
<evidence type="ECO:0000313" key="5">
    <source>
        <dbReference type="EMBL" id="MXV16179.1"/>
    </source>
</evidence>
<dbReference type="Proteomes" id="UP000451233">
    <property type="component" value="Unassembled WGS sequence"/>
</dbReference>
<dbReference type="GO" id="GO:0016757">
    <property type="term" value="F:glycosyltransferase activity"/>
    <property type="evidence" value="ECO:0007669"/>
    <property type="project" value="UniProtKB-KW"/>
</dbReference>
<dbReference type="RefSeq" id="WP_160907195.1">
    <property type="nucleotide sequence ID" value="NZ_WVHS01000003.1"/>
</dbReference>
<keyword evidence="6" id="KW-1185">Reference proteome</keyword>
<evidence type="ECO:0000313" key="6">
    <source>
        <dbReference type="Proteomes" id="UP000451233"/>
    </source>
</evidence>
<evidence type="ECO:0000256" key="2">
    <source>
        <dbReference type="ARBA" id="ARBA00022676"/>
    </source>
</evidence>
<dbReference type="Pfam" id="PF13641">
    <property type="entry name" value="Glyco_tranf_2_3"/>
    <property type="match status" value="1"/>
</dbReference>
<organism evidence="5 6">
    <name type="scientific">Hufsiella ginkgonis</name>
    <dbReference type="NCBI Taxonomy" id="2695274"/>
    <lineage>
        <taxon>Bacteria</taxon>
        <taxon>Pseudomonadati</taxon>
        <taxon>Bacteroidota</taxon>
        <taxon>Sphingobacteriia</taxon>
        <taxon>Sphingobacteriales</taxon>
        <taxon>Sphingobacteriaceae</taxon>
        <taxon>Hufsiella</taxon>
    </lineage>
</organism>
<evidence type="ECO:0000256" key="1">
    <source>
        <dbReference type="ARBA" id="ARBA00006739"/>
    </source>
</evidence>
<keyword evidence="4" id="KW-0812">Transmembrane</keyword>
<keyword evidence="2" id="KW-0328">Glycosyltransferase</keyword>
<protein>
    <submittedName>
        <fullName evidence="5">Glycosyltransferase</fullName>
    </submittedName>
</protein>
<feature type="transmembrane region" description="Helical" evidence="4">
    <location>
        <begin position="329"/>
        <end position="347"/>
    </location>
</feature>
<accession>A0A7K1XZN0</accession>
<dbReference type="PANTHER" id="PTHR43630">
    <property type="entry name" value="POLY-BETA-1,6-N-ACETYL-D-GLUCOSAMINE SYNTHASE"/>
    <property type="match status" value="1"/>
</dbReference>
<dbReference type="PANTHER" id="PTHR43630:SF1">
    <property type="entry name" value="POLY-BETA-1,6-N-ACETYL-D-GLUCOSAMINE SYNTHASE"/>
    <property type="match status" value="1"/>
</dbReference>
<dbReference type="AlphaFoldDB" id="A0A7K1XZN0"/>
<comment type="similarity">
    <text evidence="1">Belongs to the glycosyltransferase 2 family.</text>
</comment>
<feature type="transmembrane region" description="Helical" evidence="4">
    <location>
        <begin position="295"/>
        <end position="323"/>
    </location>
</feature>
<evidence type="ECO:0000256" key="4">
    <source>
        <dbReference type="SAM" id="Phobius"/>
    </source>
</evidence>